<gene>
    <name evidence="1" type="ORF">A2994_00275</name>
</gene>
<reference evidence="1 2" key="1">
    <citation type="journal article" date="2016" name="Nat. Commun.">
        <title>Thousands of microbial genomes shed light on interconnected biogeochemical processes in an aquifer system.</title>
        <authorList>
            <person name="Anantharaman K."/>
            <person name="Brown C.T."/>
            <person name="Hug L.A."/>
            <person name="Sharon I."/>
            <person name="Castelle C.J."/>
            <person name="Probst A.J."/>
            <person name="Thomas B.C."/>
            <person name="Singh A."/>
            <person name="Wilkins M.J."/>
            <person name="Karaoz U."/>
            <person name="Brodie E.L."/>
            <person name="Williams K.H."/>
            <person name="Hubbard S.S."/>
            <person name="Banfield J.F."/>
        </authorList>
    </citation>
    <scope>NUCLEOTIDE SEQUENCE [LARGE SCALE GENOMIC DNA]</scope>
</reference>
<dbReference type="AlphaFoldDB" id="A0A1F4PN23"/>
<dbReference type="Gene3D" id="1.10.1270.10">
    <property type="entry name" value="TrpR-like"/>
    <property type="match status" value="1"/>
</dbReference>
<dbReference type="EMBL" id="METE01000011">
    <property type="protein sequence ID" value="OGB85038.1"/>
    <property type="molecule type" value="Genomic_DNA"/>
</dbReference>
<dbReference type="SUPFAM" id="SSF48295">
    <property type="entry name" value="TrpR-like"/>
    <property type="match status" value="1"/>
</dbReference>
<dbReference type="STRING" id="1798539.A2994_00275"/>
<dbReference type="Pfam" id="PF01371">
    <property type="entry name" value="Trp_repressor"/>
    <property type="match status" value="1"/>
</dbReference>
<dbReference type="InterPro" id="IPR038116">
    <property type="entry name" value="TrpR-like_sf"/>
</dbReference>
<evidence type="ECO:0000313" key="2">
    <source>
        <dbReference type="Proteomes" id="UP000179010"/>
    </source>
</evidence>
<comment type="caution">
    <text evidence="1">The sequence shown here is derived from an EMBL/GenBank/DDBJ whole genome shotgun (WGS) entry which is preliminary data.</text>
</comment>
<evidence type="ECO:0000313" key="1">
    <source>
        <dbReference type="EMBL" id="OGB85038.1"/>
    </source>
</evidence>
<dbReference type="InterPro" id="IPR000831">
    <property type="entry name" value="Trp_repress"/>
</dbReference>
<dbReference type="InterPro" id="IPR010921">
    <property type="entry name" value="Trp_repressor/repl_initiator"/>
</dbReference>
<proteinExistence type="predicted"/>
<dbReference type="GO" id="GO:0003700">
    <property type="term" value="F:DNA-binding transcription factor activity"/>
    <property type="evidence" value="ECO:0007669"/>
    <property type="project" value="InterPro"/>
</dbReference>
<protein>
    <submittedName>
        <fullName evidence="1">Uncharacterized protein</fullName>
    </submittedName>
</protein>
<organism evidence="1 2">
    <name type="scientific">candidate division Kazan bacterium RIFCSPLOWO2_01_FULL_48_13</name>
    <dbReference type="NCBI Taxonomy" id="1798539"/>
    <lineage>
        <taxon>Bacteria</taxon>
        <taxon>Bacteria division Kazan-3B-28</taxon>
    </lineage>
</organism>
<dbReference type="GO" id="GO:0043565">
    <property type="term" value="F:sequence-specific DNA binding"/>
    <property type="evidence" value="ECO:0007669"/>
    <property type="project" value="InterPro"/>
</dbReference>
<name>A0A1F4PN23_UNCK3</name>
<dbReference type="Proteomes" id="UP000179010">
    <property type="component" value="Unassembled WGS sequence"/>
</dbReference>
<accession>A0A1F4PN23</accession>
<sequence length="134" mass="15036">MESIRVQRRRPRTKRDVLTTGGQHDYYVANDDLNKLVKLLGKPSRDQIKPLLLSLLTKKELSDIVRRLLIAEMALNGLTYEEIANRMGSGKNVIALVKQSLASNGGVLTRLLNPGYNISGTAENYFINRLKQGK</sequence>